<reference evidence="6" key="1">
    <citation type="journal article" date="2020" name="Stud. Mycol.">
        <title>101 Dothideomycetes genomes: a test case for predicting lifestyles and emergence of pathogens.</title>
        <authorList>
            <person name="Haridas S."/>
            <person name="Albert R."/>
            <person name="Binder M."/>
            <person name="Bloem J."/>
            <person name="Labutti K."/>
            <person name="Salamov A."/>
            <person name="Andreopoulos B."/>
            <person name="Baker S."/>
            <person name="Barry K."/>
            <person name="Bills G."/>
            <person name="Bluhm B."/>
            <person name="Cannon C."/>
            <person name="Castanera R."/>
            <person name="Culley D."/>
            <person name="Daum C."/>
            <person name="Ezra D."/>
            <person name="Gonzalez J."/>
            <person name="Henrissat B."/>
            <person name="Kuo A."/>
            <person name="Liang C."/>
            <person name="Lipzen A."/>
            <person name="Lutzoni F."/>
            <person name="Magnuson J."/>
            <person name="Mondo S."/>
            <person name="Nolan M."/>
            <person name="Ohm R."/>
            <person name="Pangilinan J."/>
            <person name="Park H.-J."/>
            <person name="Ramirez L."/>
            <person name="Alfaro M."/>
            <person name="Sun H."/>
            <person name="Tritt A."/>
            <person name="Yoshinaga Y."/>
            <person name="Zwiers L.-H."/>
            <person name="Turgeon B."/>
            <person name="Goodwin S."/>
            <person name="Spatafora J."/>
            <person name="Crous P."/>
            <person name="Grigoriev I."/>
        </authorList>
    </citation>
    <scope>NUCLEOTIDE SEQUENCE</scope>
    <source>
        <strain evidence="6">CBS 116435</strain>
    </source>
</reference>
<feature type="region of interest" description="Disordered" evidence="2">
    <location>
        <begin position="1210"/>
        <end position="1318"/>
    </location>
</feature>
<keyword evidence="7" id="KW-1185">Reference proteome</keyword>
<feature type="transmembrane region" description="Helical" evidence="3">
    <location>
        <begin position="60"/>
        <end position="78"/>
    </location>
</feature>
<dbReference type="InterPro" id="IPR056779">
    <property type="entry name" value="Csf1_C"/>
</dbReference>
<feature type="compositionally biased region" description="Basic residues" evidence="2">
    <location>
        <begin position="607"/>
        <end position="621"/>
    </location>
</feature>
<dbReference type="Pfam" id="PF25038">
    <property type="entry name" value="Csf1_C"/>
    <property type="match status" value="2"/>
</dbReference>
<gene>
    <name evidence="6" type="ORF">K431DRAFT_283483</name>
</gene>
<feature type="region of interest" description="Disordered" evidence="2">
    <location>
        <begin position="2611"/>
        <end position="2636"/>
    </location>
</feature>
<name>A0A9P4QB70_9PEZI</name>
<evidence type="ECO:0000313" key="6">
    <source>
        <dbReference type="EMBL" id="KAF2722975.1"/>
    </source>
</evidence>
<feature type="region of interest" description="Disordered" evidence="2">
    <location>
        <begin position="196"/>
        <end position="235"/>
    </location>
</feature>
<keyword evidence="3" id="KW-1133">Transmembrane helix</keyword>
<feature type="compositionally biased region" description="Basic and acidic residues" evidence="2">
    <location>
        <begin position="2624"/>
        <end position="2636"/>
    </location>
</feature>
<evidence type="ECO:0000256" key="3">
    <source>
        <dbReference type="SAM" id="Phobius"/>
    </source>
</evidence>
<dbReference type="InterPro" id="IPR029636">
    <property type="entry name" value="Csf1"/>
</dbReference>
<proteinExistence type="predicted"/>
<dbReference type="EMBL" id="MU003779">
    <property type="protein sequence ID" value="KAF2722975.1"/>
    <property type="molecule type" value="Genomic_DNA"/>
</dbReference>
<dbReference type="GO" id="GO:0006113">
    <property type="term" value="P:fermentation"/>
    <property type="evidence" value="ECO:0007669"/>
    <property type="project" value="InterPro"/>
</dbReference>
<dbReference type="PANTHER" id="PTHR32085:SF3">
    <property type="entry name" value="PROTEIN CSF1"/>
    <property type="match status" value="1"/>
</dbReference>
<organism evidence="6 7">
    <name type="scientific">Polychaeton citri CBS 116435</name>
    <dbReference type="NCBI Taxonomy" id="1314669"/>
    <lineage>
        <taxon>Eukaryota</taxon>
        <taxon>Fungi</taxon>
        <taxon>Dikarya</taxon>
        <taxon>Ascomycota</taxon>
        <taxon>Pezizomycotina</taxon>
        <taxon>Dothideomycetes</taxon>
        <taxon>Dothideomycetidae</taxon>
        <taxon>Capnodiales</taxon>
        <taxon>Capnodiaceae</taxon>
        <taxon>Polychaeton</taxon>
    </lineage>
</organism>
<feature type="domain" description="Csf1 C-terminal region" evidence="5">
    <location>
        <begin position="3226"/>
        <end position="3312"/>
    </location>
</feature>
<feature type="region of interest" description="Disordered" evidence="2">
    <location>
        <begin position="116"/>
        <end position="160"/>
    </location>
</feature>
<dbReference type="Pfam" id="PF21678">
    <property type="entry name" value="Csf1_N"/>
    <property type="match status" value="1"/>
</dbReference>
<dbReference type="InterPro" id="IPR048636">
    <property type="entry name" value="Csf1_N"/>
</dbReference>
<evidence type="ECO:0000313" key="7">
    <source>
        <dbReference type="Proteomes" id="UP000799441"/>
    </source>
</evidence>
<comment type="caution">
    <text evidence="6">The sequence shown here is derived from an EMBL/GenBank/DDBJ whole genome shotgun (WGS) entry which is preliminary data.</text>
</comment>
<feature type="transmembrane region" description="Helical" evidence="3">
    <location>
        <begin position="18"/>
        <end position="39"/>
    </location>
</feature>
<feature type="compositionally biased region" description="Pro residues" evidence="2">
    <location>
        <begin position="1220"/>
        <end position="1232"/>
    </location>
</feature>
<feature type="compositionally biased region" description="Low complexity" evidence="2">
    <location>
        <begin position="1297"/>
        <end position="1312"/>
    </location>
</feature>
<dbReference type="GO" id="GO:0016020">
    <property type="term" value="C:membrane"/>
    <property type="evidence" value="ECO:0007669"/>
    <property type="project" value="InterPro"/>
</dbReference>
<feature type="coiled-coil region" evidence="1">
    <location>
        <begin position="2973"/>
        <end position="3000"/>
    </location>
</feature>
<feature type="domain" description="Csf1 C-terminal region" evidence="5">
    <location>
        <begin position="2579"/>
        <end position="3204"/>
    </location>
</feature>
<feature type="domain" description="Csf1 N-terminal" evidence="4">
    <location>
        <begin position="615"/>
        <end position="915"/>
    </location>
</feature>
<feature type="region of interest" description="Disordered" evidence="2">
    <location>
        <begin position="3195"/>
        <end position="3214"/>
    </location>
</feature>
<protein>
    <recommendedName>
        <fullName evidence="8">Elongation factor 2</fullName>
    </recommendedName>
</protein>
<evidence type="ECO:0000256" key="2">
    <source>
        <dbReference type="SAM" id="MobiDB-lite"/>
    </source>
</evidence>
<feature type="compositionally biased region" description="Low complexity" evidence="2">
    <location>
        <begin position="1243"/>
        <end position="1272"/>
    </location>
</feature>
<dbReference type="OrthoDB" id="10051416at2759"/>
<dbReference type="PANTHER" id="PTHR32085">
    <property type="entry name" value="PROTEIN CSF1"/>
    <property type="match status" value="1"/>
</dbReference>
<evidence type="ECO:0008006" key="8">
    <source>
        <dbReference type="Google" id="ProtNLM"/>
    </source>
</evidence>
<dbReference type="Proteomes" id="UP000799441">
    <property type="component" value="Unassembled WGS sequence"/>
</dbReference>
<feature type="compositionally biased region" description="Polar residues" evidence="2">
    <location>
        <begin position="2611"/>
        <end position="2623"/>
    </location>
</feature>
<keyword evidence="3" id="KW-0472">Membrane</keyword>
<keyword evidence="3" id="KW-0812">Transmembrane</keyword>
<sequence length="3313" mass="368489">MANGLTAQPLGPQGGFNWVFLVEILVCGILAVFFLFYFNRLFATVISYAVRAFSWHYYRAYVDITSLQISLLGGRLFFKRIRYHAHNETILVHDGHITWRYWLRQVQDAQIFEELDEEDGERSSLDEDSSTNEKEKGGKGKEGRQGRSADNAERGTTKAKKELPCRISIKVSGVEAFIYNRSPLYDGIVEQTQKMAQTPPNSAGNDYATAESVESVDRRSSDSASSNSDSEKSRGIADVLTRKFSQGTAQVSTIIRNLGSERRSKQLQIPSWIRILPVKLECKKAAAALGNENTTSIITVKVENGAGTIDAGKAGPLDYYKLLFNFELKKIKVEMKPNRDFKQYQLDAAQHLLQKREAGLDHLERTRTQFPPPFLLPYFEKLGKWLKLAGSKGDSGSLKTASMRSDEFVDEKGIPGEQIPGESQWHGLERYLDDGLHDEHDEWQDIEYAKASTLLDCGKLGMLFYWDIPGVLPDATAGEDANLLGGGRVNQPHADINGSEPPAYGLDLLVYGGTIVYGPWADRQRMNLQKIFVPQAYVNSTPQRPLRAGDTRLNTVFKIFIAIEEDVVLRIPMREPSKDLEWQGRASPNKLSEKTTNNSNGKEGGKRGRKRRHGKRGKFGKKNTPPGADVRPYAWLDITVKRDSTVTYTMDMFARSNGFNNSLDLDVKGTEISSSVNHGLLWRAGHLTMFADLSNPLTWNTLRRWPFKITCDHLELFILRDHMFLITDLVNDWSSGPPPEFWTFVPYRYEMDINFRNFCMFLNVNDANVINEPAELSRNYYLTIEGQSLSGVLGIPLEHYRPKKGGVTFDVLSQNMKMRMLNPPRSTFYDLVKDNNVAELPRLTLKGNYESNTESAPGLTDVLRMDLVGTGLSLKAYGFLMRYFINVKQNYFGDYMHFKTLEEFQDASENMLEANAKTASMPQPSTNELDVVLCIIAEEITVMAPTTLYSIDNFVKVDLPLANIDLRITSYYMDLVLNFSPVSILSGSKQIDDDPENPLEDSSGTQIYIAGVDLLGHRLFGLAPSEPAYVNDWEVDVGAITGECTSGFIKHLAFAARAFVFTFADGENIWPLGDPYIIHDMVFLQLRTDILKIWMHVGKEALLISTQPVSVDFNDWARDLFSQHLSVLVPDLTIACVDGRSASRHRAVEGRQKPVRTYAFLQTSVQMGMVGRKRNFTEERGHQQAHLQKHDQRTRRALFLQHRRPQIRATLELESDVDPPNLPYPSLPPPLRPGDTRTPKAASIGSESSVRSQSSASSVASKSSKSSLSRSIRGGALAVPFRALNKSSREPSRHGRSQSQVSSRSSTSGLSTPDDFERATFGLPPSTVAFSSTFAEPYFPLDTIKPDESEVPVFDADTSADEEDELPEDLAGAIHDREKDETAEHITIFIKVVPGIRAYAEPRVAETAAKILKVLQPKQPETVLDAFQVDVMNTISANQASHHKIATVIEIQATVPALKLRAANPFDPGQTGDYVDLDMRGIGLMLRQRSKAAHSKQEDSLAMHITLGSLNVSLRETAKTAPRKPAIEASIDDALVWITLAGAQSLHVSTRGIAAKANSSQADYFAAFLLRVLGLVKDLEPKFKKPLETEQKRLHVLIQTLTRSSRDVGDPTFMSKLNYILRAFPDHYRNQESWKVLSRFRRMLQEMPVKILDDLKNQFKEDEIICSHHTPAEITEILSQWRNWDVPNVNHTIAFEKLFGPDDDRAFRPASPSQPVAMTWRTEHLEIAIDDDPKAADVVIEDISVALEKMPPSMPTGLMLVEDNKRSKLMLQVHSSSISFGFDWSVYNVAESMLSRKDKFQSLMRSSQAQSAEELREPRSKSQALNDEIDRHDFHIAVSTDQANLQLTTINLRHKSQAQGMRLSLIGTTQSPDENFGNCASALLNADTATTELYGQDRCIWQTLMTSPSLYFDQVQPYEVTGLPPSVTLAMAYEELQVQLKDEIVGILHIVDSVIEDEVKAIERLVNMGNVNRIEAVSEEKQKKRELKVARAASNTRPKVHAVVMAGSLQLEVALLSSLSYRLESKSTRLRVAPNLTVKNTFSIDVEVADQSHAFINTSNNSRQEQGLLHVPPINGHVGLQLADDKTQLNVTTTVQEIRVDASAISGLISIINKPEMTEVFKEAKTSIEEITEHAKALEFGDPHAKHTQEEQNPKVPILFETRLALLGLKIGAVTPHVANHSEAALELGIGPLHALASNIDSNTDDGQVRIFDVRAQVKDVGISLAIHEKDRRLHCGNLTLGVITHFNAHKDADAKVVRELTILVPHIEVNAFPETAALAVDVINHMQDRIKDLDLSRELEYLRRLRHGSRAKATMPKIRKHSIGTESEDDENVGFSASDLLSISVSLKIRDVQICWLVATTYAIKPNAPVQDPVLTIAAIDLTAEGGDKARLTIQNILLQLVPKGKSKQARYLNSALIPLVSFSVAYWSEGQNKSFAFKATGKPLDLRLESKFMLPIGAVQRSVEAAIEQFRTGTATWQNTPTSSGAPRAKLFGKARLASVLVEVDFAGARVYLQGSALPKPSQLSMASAAAQQNPAPYGRYGQFAAPEEAMHTALVAPGIAFKIQYEDSDTQPFVSAEVMVEASNNMLLPNVVPLVLEVSRSVKEVLQAQDSGNNRKQSTPPEEKQKQQQRFSEDTIVKADPEALFGKTRINLGLRICRQEFGLTCQPITKVDAKAELEDFYLTMNTIDSDEHGRFFALSAVVTKLAASVKHVYSREPTFSFDMKSIVLSLMNSKHLSGVNGVSAILKIDPTQTRINAKQLQDVLVFREIWLPPEIRNAQSSPQPSVPRNSTTDDFLMQKFQSVSAAAPFPWNATVLISELAVDLDMGQSIGKSSFTITGLWASSQKTSNWEQNLCIGLDEMAMKSTGRMSGFISLEKLGVRTMIKWPQDSPKFSRNPLIQASMGFQRLRAKAAFDYQAFAFVDIEDFDFLMYNVREPKGKGKDRLVATLDGQRTYAFLTSTSAAQALGLYQAFERLIDEKQKAYKQSIQEIEQHVRRESIPMPKSFGPKAEKLAVSARKSDKASISLHTDVVVTLGTICVGAFPSTFFDSQILKLEATNIQARFAVGMEKGRIHSGLGMTLGQLQVALASVKKVAVPKTLGDISIDDVIASAVNSKGGTILRVPKVIASMQTWQYPDSISIDYLFRSLFEGKIDVGWNLSRINFIKNMWMAGHKALTSRLGGRQLPESAVKIRPATQSDDDNEKPEDGKAGIGATISSAVDAATTSKPQSQEKITAEVNLPTSKYEYNALEPPIIETPQLRDMGEATPPLEWIGLHRDRLPNVTHQIIIVSLLEVAKEVEDAYERILGSS</sequence>
<feature type="region of interest" description="Disordered" evidence="2">
    <location>
        <begin position="579"/>
        <end position="626"/>
    </location>
</feature>
<feature type="compositionally biased region" description="Basic and acidic residues" evidence="2">
    <location>
        <begin position="121"/>
        <end position="160"/>
    </location>
</feature>
<evidence type="ECO:0000256" key="1">
    <source>
        <dbReference type="SAM" id="Coils"/>
    </source>
</evidence>
<evidence type="ECO:0000259" key="4">
    <source>
        <dbReference type="Pfam" id="PF21678"/>
    </source>
</evidence>
<keyword evidence="1" id="KW-0175">Coiled coil</keyword>
<evidence type="ECO:0000259" key="5">
    <source>
        <dbReference type="Pfam" id="PF25038"/>
    </source>
</evidence>
<accession>A0A9P4QB70</accession>